<dbReference type="PANTHER" id="PTHR42916">
    <property type="entry name" value="2-SUCCINYL-5-ENOLPYRUVYL-6-HYDROXY-3-CYCLOHEXENE-1-CARBOXYLATE SYNTHASE"/>
    <property type="match status" value="1"/>
</dbReference>
<dbReference type="PANTHER" id="PTHR42916:SF1">
    <property type="entry name" value="PROTEIN PHYLLO, CHLOROPLASTIC"/>
    <property type="match status" value="1"/>
</dbReference>
<dbReference type="HAMAP" id="MF_01660">
    <property type="entry name" value="MenH"/>
    <property type="match status" value="1"/>
</dbReference>
<comment type="pathway">
    <text evidence="3">Quinol/quinone metabolism; menaquinone biosynthesis.</text>
</comment>
<dbReference type="GO" id="GO:0009234">
    <property type="term" value="P:menaquinone biosynthetic process"/>
    <property type="evidence" value="ECO:0007669"/>
    <property type="project" value="UniProtKB-UniRule"/>
</dbReference>
<dbReference type="Proteomes" id="UP000198660">
    <property type="component" value="Unassembled WGS sequence"/>
</dbReference>
<proteinExistence type="inferred from homology"/>
<comment type="catalytic activity">
    <reaction evidence="3">
        <text>5-enolpyruvoyl-6-hydroxy-2-succinyl-cyclohex-3-ene-1-carboxylate = (1R,6R)-6-hydroxy-2-succinyl-cyclohexa-2,4-diene-1-carboxylate + pyruvate</text>
        <dbReference type="Rhea" id="RHEA:25597"/>
        <dbReference type="ChEBI" id="CHEBI:15361"/>
        <dbReference type="ChEBI" id="CHEBI:58689"/>
        <dbReference type="ChEBI" id="CHEBI:58818"/>
        <dbReference type="EC" id="4.2.99.20"/>
    </reaction>
</comment>
<dbReference type="InterPro" id="IPR000073">
    <property type="entry name" value="AB_hydrolase_1"/>
</dbReference>
<dbReference type="UniPathway" id="UPA00079"/>
<comment type="similarity">
    <text evidence="3">Belongs to the AB hydrolase superfamily. MenH family.</text>
</comment>
<accession>A0A1I6PMA9</accession>
<evidence type="ECO:0000256" key="3">
    <source>
        <dbReference type="HAMAP-Rule" id="MF_01660"/>
    </source>
</evidence>
<dbReference type="GO" id="GO:0070205">
    <property type="term" value="F:2-succinyl-6-hydroxy-2,4-cyclohexadiene-1-carboxylate synthase activity"/>
    <property type="evidence" value="ECO:0007669"/>
    <property type="project" value="UniProtKB-UniRule"/>
</dbReference>
<feature type="domain" description="AB hydrolase-1" evidence="4">
    <location>
        <begin position="20"/>
        <end position="255"/>
    </location>
</feature>
<dbReference type="OrthoDB" id="9805423at2"/>
<dbReference type="InterPro" id="IPR022485">
    <property type="entry name" value="SHCHC_synthase_MenH"/>
</dbReference>
<protein>
    <recommendedName>
        <fullName evidence="3">Putative 2-succinyl-6-hydroxy-2,4-cyclohexadiene-1-carboxylate synthase</fullName>
        <shortName evidence="3">SHCHC synthase</shortName>
        <ecNumber evidence="3">4.2.99.20</ecNumber>
    </recommendedName>
</protein>
<evidence type="ECO:0000313" key="6">
    <source>
        <dbReference type="Proteomes" id="UP000198660"/>
    </source>
</evidence>
<keyword evidence="2 3" id="KW-0456">Lyase</keyword>
<comment type="function">
    <text evidence="3">Catalyzes a proton abstraction reaction that results in 2,5-elimination of pyruvate from 2-succinyl-5-enolpyruvyl-6-hydroxy-3-cyclohexene-1-carboxylate (SEPHCHC) and the formation of 2-succinyl-6-hydroxy-2,4-cyclohexadiene-1-carboxylate (SHCHC).</text>
</comment>
<keyword evidence="6" id="KW-1185">Reference proteome</keyword>
<sequence length="270" mass="30485">MEMNIHGLRYRVQVKGRGTAILLLHGFTGSGDNWDSLVPYFTPHFRTIQVDLLGHGRTESPGDSKRYTVEHAVADLAAILDELGEERVHLLGYSMGGRLALSFAMINPDRVGRLILESSSPGLKTKEERNERIARDQALADQIETEGMAPFVERWENLPLFASQQRLPEKIREAIHNQRLENDPKGLANSLRGMGTGKQPSWWESLPQFNIPIMLLVGELDTKFQGIAREMMKWLPKGRMETIPGAGHTIHVEEPQHFGTIVMDFLQEEV</sequence>
<dbReference type="Gene3D" id="3.40.50.1820">
    <property type="entry name" value="alpha/beta hydrolase"/>
    <property type="match status" value="1"/>
</dbReference>
<comment type="pathway">
    <text evidence="3">Quinol/quinone metabolism; 1,4-dihydroxy-2-naphthoate biosynthesis; 1,4-dihydroxy-2-naphthoate from chorismate: step 3/7.</text>
</comment>
<dbReference type="EMBL" id="FPAA01000002">
    <property type="protein sequence ID" value="SFS41324.1"/>
    <property type="molecule type" value="Genomic_DNA"/>
</dbReference>
<evidence type="ECO:0000259" key="4">
    <source>
        <dbReference type="Pfam" id="PF00561"/>
    </source>
</evidence>
<keyword evidence="1 3" id="KW-0474">Menaquinone biosynthesis</keyword>
<comment type="subunit">
    <text evidence="3">Monomer.</text>
</comment>
<dbReference type="SUPFAM" id="SSF53474">
    <property type="entry name" value="alpha/beta-Hydrolases"/>
    <property type="match status" value="1"/>
</dbReference>
<dbReference type="PRINTS" id="PR00111">
    <property type="entry name" value="ABHYDROLASE"/>
</dbReference>
<dbReference type="EC" id="4.2.99.20" evidence="3"/>
<dbReference type="AlphaFoldDB" id="A0A1I6PMA9"/>
<gene>
    <name evidence="3" type="primary">menH</name>
    <name evidence="5" type="ORF">SAMN05444972_10212</name>
</gene>
<reference evidence="6" key="1">
    <citation type="submission" date="2016-10" db="EMBL/GenBank/DDBJ databases">
        <authorList>
            <person name="Varghese N."/>
            <person name="Submissions S."/>
        </authorList>
    </citation>
    <scope>NUCLEOTIDE SEQUENCE [LARGE SCALE GENOMIC DNA]</scope>
    <source>
        <strain evidence="6">DSM 45789</strain>
    </source>
</reference>
<organism evidence="5 6">
    <name type="scientific">Marininema halotolerans</name>
    <dbReference type="NCBI Taxonomy" id="1155944"/>
    <lineage>
        <taxon>Bacteria</taxon>
        <taxon>Bacillati</taxon>
        <taxon>Bacillota</taxon>
        <taxon>Bacilli</taxon>
        <taxon>Bacillales</taxon>
        <taxon>Thermoactinomycetaceae</taxon>
        <taxon>Marininema</taxon>
    </lineage>
</organism>
<evidence type="ECO:0000256" key="1">
    <source>
        <dbReference type="ARBA" id="ARBA00022428"/>
    </source>
</evidence>
<evidence type="ECO:0000256" key="2">
    <source>
        <dbReference type="ARBA" id="ARBA00023239"/>
    </source>
</evidence>
<dbReference type="PRINTS" id="PR00412">
    <property type="entry name" value="EPOXHYDRLASE"/>
</dbReference>
<dbReference type="Pfam" id="PF00561">
    <property type="entry name" value="Abhydrolase_1"/>
    <property type="match status" value="1"/>
</dbReference>
<dbReference type="InterPro" id="IPR029058">
    <property type="entry name" value="AB_hydrolase_fold"/>
</dbReference>
<name>A0A1I6PMA9_9BACL</name>
<dbReference type="UniPathway" id="UPA01057">
    <property type="reaction ID" value="UER00900"/>
</dbReference>
<evidence type="ECO:0000313" key="5">
    <source>
        <dbReference type="EMBL" id="SFS41324.1"/>
    </source>
</evidence>
<dbReference type="RefSeq" id="WP_091833519.1">
    <property type="nucleotide sequence ID" value="NZ_FPAA01000002.1"/>
</dbReference>
<dbReference type="InterPro" id="IPR000639">
    <property type="entry name" value="Epox_hydrolase-like"/>
</dbReference>
<dbReference type="NCBIfam" id="TIGR03695">
    <property type="entry name" value="menH_SHCHC"/>
    <property type="match status" value="1"/>
</dbReference>